<dbReference type="InterPro" id="IPR051228">
    <property type="entry name" value="NADPH_Oxidase/PX-Domain"/>
</dbReference>
<dbReference type="GO" id="GO:0016176">
    <property type="term" value="F:superoxide-generating NADPH oxidase activator activity"/>
    <property type="evidence" value="ECO:0007669"/>
    <property type="project" value="TreeGrafter"/>
</dbReference>
<dbReference type="FunFam" id="3.30.1520.10:FF:000041">
    <property type="entry name" value="Protein kinase activator Bem1"/>
    <property type="match status" value="1"/>
</dbReference>
<accession>A0A162K2G7</accession>
<dbReference type="InterPro" id="IPR036028">
    <property type="entry name" value="SH3-like_dom_sf"/>
</dbReference>
<feature type="region of interest" description="Disordered" evidence="4">
    <location>
        <begin position="1"/>
        <end position="21"/>
    </location>
</feature>
<dbReference type="Gene3D" id="3.30.1520.10">
    <property type="entry name" value="Phox-like domain"/>
    <property type="match status" value="1"/>
</dbReference>
<feature type="domain" description="SH3" evidence="5">
    <location>
        <begin position="32"/>
        <end position="95"/>
    </location>
</feature>
<dbReference type="GO" id="GO:1902494">
    <property type="term" value="C:catalytic complex"/>
    <property type="evidence" value="ECO:0007669"/>
    <property type="project" value="UniProtKB-ARBA"/>
</dbReference>
<feature type="domain" description="PX" evidence="6">
    <location>
        <begin position="302"/>
        <end position="424"/>
    </location>
</feature>
<dbReference type="GO" id="GO:0030674">
    <property type="term" value="F:protein-macromolecule adaptor activity"/>
    <property type="evidence" value="ECO:0007669"/>
    <property type="project" value="EnsemblFungi"/>
</dbReference>
<dbReference type="SMART" id="SM00666">
    <property type="entry name" value="PB1"/>
    <property type="match status" value="1"/>
</dbReference>
<dbReference type="GO" id="GO:0042554">
    <property type="term" value="P:superoxide anion generation"/>
    <property type="evidence" value="ECO:0007669"/>
    <property type="project" value="TreeGrafter"/>
</dbReference>
<dbReference type="PANTHER" id="PTHR15706">
    <property type="entry name" value="SH3 MULTIPLE DOMAIN"/>
    <property type="match status" value="1"/>
</dbReference>
<dbReference type="InterPro" id="IPR001683">
    <property type="entry name" value="PX_dom"/>
</dbReference>
<dbReference type="Pfam" id="PF00787">
    <property type="entry name" value="PX"/>
    <property type="match status" value="1"/>
</dbReference>
<dbReference type="FunFam" id="2.30.30.40:FF:000184">
    <property type="entry name" value="Protein kinase activator Bem1"/>
    <property type="match status" value="1"/>
</dbReference>
<sequence>MTFMQALRRSIKGDKEKQHTSIGNKSAVAIIPPKKVIRALYDYEAQSSQELSFSKGDFFHVIGRENDPDWYEACNPALPDARGLVPVAFFQALGRTERDSAQSDGGRPPTAKSPDHDSGYSENSPQPIAMTIPPTNRNSKSNDIDNKIFAIVMYDFEAQRADELGATKGEQIIIIAQSTAEWFVAKPIARLGGPGLIPVSYVEIRYVKTREVVPNALEAVRRAGVPSVEEWKKMAANYKNSSITLGKFEGGAGAGGQQAIEQGMERMSLQAGRQSLQNTSQYRPGQNGVSPSNQFAPNQSSPQLYAPTQAWIPRYCFAEEKYWFVIVAVLEDGRHWELSRYYEDFYDFQIALLTEFPDEAGNGGTGQKRTLPYMPGPVSYVTDAITQGRLHNLDAYVKNLLSQPPKISRCNLVKQFFAPREGDYEVDPNETEEEYRLSQGSHQSGESPGNNDTRNNLNGSGYSGLSATPRQMSNSQLGMGGPQQVSQPGQSLIKVKMYYNGDLIAIRVPSDVEYMQLCDKIRERLKVAPGEQLQLFYKDEPTGNKPNLMSNNDLDFALQRNEKLVLYVEVV</sequence>
<dbReference type="Gene3D" id="3.10.20.90">
    <property type="entry name" value="Phosphatidylinositol 3-kinase Catalytic Subunit, Chain A, domain 1"/>
    <property type="match status" value="1"/>
</dbReference>
<feature type="compositionally biased region" description="Polar residues" evidence="4">
    <location>
        <begin position="271"/>
        <end position="300"/>
    </location>
</feature>
<evidence type="ECO:0000313" key="8">
    <source>
        <dbReference type="EMBL" id="OAA32156.1"/>
    </source>
</evidence>
<dbReference type="InterPro" id="IPR035550">
    <property type="entry name" value="Bem1/Scd2_PX"/>
</dbReference>
<dbReference type="OrthoDB" id="548867at2759"/>
<keyword evidence="1 3" id="KW-0728">SH3 domain</keyword>
<dbReference type="CDD" id="cd05992">
    <property type="entry name" value="PB1"/>
    <property type="match status" value="1"/>
</dbReference>
<reference evidence="8 9" key="1">
    <citation type="journal article" date="2016" name="Genome Biol. Evol.">
        <title>Divergent and convergent evolution of fungal pathogenicity.</title>
        <authorList>
            <person name="Shang Y."/>
            <person name="Xiao G."/>
            <person name="Zheng P."/>
            <person name="Cen K."/>
            <person name="Zhan S."/>
            <person name="Wang C."/>
        </authorList>
    </citation>
    <scope>NUCLEOTIDE SEQUENCE [LARGE SCALE GENOMIC DNA]</scope>
    <source>
        <strain evidence="8 9">RCEF 2490</strain>
    </source>
</reference>
<feature type="domain" description="SH3" evidence="5">
    <location>
        <begin position="145"/>
        <end position="207"/>
    </location>
</feature>
<dbReference type="PANTHER" id="PTHR15706:SF2">
    <property type="entry name" value="SH3 AND PX DOMAIN-CONTAINING PROTEIN 2A"/>
    <property type="match status" value="1"/>
</dbReference>
<keyword evidence="2" id="KW-0677">Repeat</keyword>
<evidence type="ECO:0000256" key="2">
    <source>
        <dbReference type="ARBA" id="ARBA00022737"/>
    </source>
</evidence>
<evidence type="ECO:0000256" key="3">
    <source>
        <dbReference type="PROSITE-ProRule" id="PRU00192"/>
    </source>
</evidence>
<name>A0A162K2G7_9HYPO</name>
<dbReference type="SMART" id="SM00312">
    <property type="entry name" value="PX"/>
    <property type="match status" value="1"/>
</dbReference>
<dbReference type="GO" id="GO:0043332">
    <property type="term" value="C:mating projection tip"/>
    <property type="evidence" value="ECO:0007669"/>
    <property type="project" value="EnsemblFungi"/>
</dbReference>
<dbReference type="CDD" id="cd11878">
    <property type="entry name" value="SH3_Bem1p_1"/>
    <property type="match status" value="1"/>
</dbReference>
<dbReference type="PROSITE" id="PS50002">
    <property type="entry name" value="SH3"/>
    <property type="match status" value="2"/>
</dbReference>
<dbReference type="GO" id="GO:0032878">
    <property type="term" value="P:regulation of establishment or maintenance of cell polarity"/>
    <property type="evidence" value="ECO:0007669"/>
    <property type="project" value="EnsemblFungi"/>
</dbReference>
<evidence type="ECO:0000313" key="9">
    <source>
        <dbReference type="Proteomes" id="UP000078544"/>
    </source>
</evidence>
<comment type="caution">
    <text evidence="8">The sequence shown here is derived from an EMBL/GenBank/DDBJ whole genome shotgun (WGS) entry which is preliminary data.</text>
</comment>
<organism evidence="8 9">
    <name type="scientific">Moelleriella libera RCEF 2490</name>
    <dbReference type="NCBI Taxonomy" id="1081109"/>
    <lineage>
        <taxon>Eukaryota</taxon>
        <taxon>Fungi</taxon>
        <taxon>Dikarya</taxon>
        <taxon>Ascomycota</taxon>
        <taxon>Pezizomycotina</taxon>
        <taxon>Sordariomycetes</taxon>
        <taxon>Hypocreomycetidae</taxon>
        <taxon>Hypocreales</taxon>
        <taxon>Clavicipitaceae</taxon>
        <taxon>Moelleriella</taxon>
    </lineage>
</organism>
<feature type="domain" description="PB1" evidence="7">
    <location>
        <begin position="490"/>
        <end position="571"/>
    </location>
</feature>
<feature type="compositionally biased region" description="Acidic residues" evidence="4">
    <location>
        <begin position="424"/>
        <end position="433"/>
    </location>
</feature>
<dbReference type="InterPro" id="IPR036871">
    <property type="entry name" value="PX_dom_sf"/>
</dbReference>
<dbReference type="SMART" id="SM00326">
    <property type="entry name" value="SH3"/>
    <property type="match status" value="2"/>
</dbReference>
<dbReference type="PROSITE" id="PS50195">
    <property type="entry name" value="PX"/>
    <property type="match status" value="1"/>
</dbReference>
<dbReference type="SUPFAM" id="SSF64268">
    <property type="entry name" value="PX domain"/>
    <property type="match status" value="1"/>
</dbReference>
<evidence type="ECO:0000259" key="5">
    <source>
        <dbReference type="PROSITE" id="PS50002"/>
    </source>
</evidence>
<evidence type="ECO:0000259" key="7">
    <source>
        <dbReference type="PROSITE" id="PS51745"/>
    </source>
</evidence>
<dbReference type="FunFam" id="2.30.30.40:FF:000093">
    <property type="entry name" value="Protein kinase activator Bem1"/>
    <property type="match status" value="1"/>
</dbReference>
<dbReference type="STRING" id="1081109.A0A162K2G7"/>
<dbReference type="InterPro" id="IPR000270">
    <property type="entry name" value="PB1_dom"/>
</dbReference>
<dbReference type="Pfam" id="PF00018">
    <property type="entry name" value="SH3_1"/>
    <property type="match status" value="2"/>
</dbReference>
<dbReference type="FunFam" id="3.10.20.90:FF:000250">
    <property type="entry name" value="Protein kinase activator Bem1"/>
    <property type="match status" value="1"/>
</dbReference>
<dbReference type="PROSITE" id="PS51745">
    <property type="entry name" value="PB1"/>
    <property type="match status" value="1"/>
</dbReference>
<evidence type="ECO:0000259" key="6">
    <source>
        <dbReference type="PROSITE" id="PS50195"/>
    </source>
</evidence>
<dbReference type="Gene3D" id="2.30.30.40">
    <property type="entry name" value="SH3 Domains"/>
    <property type="match status" value="2"/>
</dbReference>
<dbReference type="GO" id="GO:1902917">
    <property type="term" value="P:positive regulation of mating projection assembly"/>
    <property type="evidence" value="ECO:0007669"/>
    <property type="project" value="EnsemblFungi"/>
</dbReference>
<keyword evidence="9" id="KW-1185">Reference proteome</keyword>
<protein>
    <submittedName>
        <fullName evidence="8">Polarity protein BemA</fullName>
    </submittedName>
</protein>
<dbReference type="GO" id="GO:0032153">
    <property type="term" value="C:cell division site"/>
    <property type="evidence" value="ECO:0007669"/>
    <property type="project" value="EnsemblFungi"/>
</dbReference>
<feature type="region of interest" description="Disordered" evidence="4">
    <location>
        <begin position="270"/>
        <end position="300"/>
    </location>
</feature>
<dbReference type="Proteomes" id="UP000078544">
    <property type="component" value="Unassembled WGS sequence"/>
</dbReference>
<dbReference type="PRINTS" id="PR00452">
    <property type="entry name" value="SH3DOMAIN"/>
</dbReference>
<dbReference type="AlphaFoldDB" id="A0A162K2G7"/>
<gene>
    <name evidence="8" type="ORF">AAL_01488</name>
</gene>
<evidence type="ECO:0000256" key="4">
    <source>
        <dbReference type="SAM" id="MobiDB-lite"/>
    </source>
</evidence>
<feature type="compositionally biased region" description="Polar residues" evidence="4">
    <location>
        <begin position="438"/>
        <end position="477"/>
    </location>
</feature>
<dbReference type="InterPro" id="IPR035548">
    <property type="entry name" value="Bem1/Scd2_SH3_1"/>
</dbReference>
<evidence type="ECO:0000256" key="1">
    <source>
        <dbReference type="ARBA" id="ARBA00022443"/>
    </source>
</evidence>
<dbReference type="GO" id="GO:0035091">
    <property type="term" value="F:phosphatidylinositol binding"/>
    <property type="evidence" value="ECO:0007669"/>
    <property type="project" value="InterPro"/>
</dbReference>
<proteinExistence type="predicted"/>
<feature type="region of interest" description="Disordered" evidence="4">
    <location>
        <begin position="96"/>
        <end position="141"/>
    </location>
</feature>
<dbReference type="SUPFAM" id="SSF50044">
    <property type="entry name" value="SH3-domain"/>
    <property type="match status" value="2"/>
</dbReference>
<dbReference type="InterPro" id="IPR001452">
    <property type="entry name" value="SH3_domain"/>
</dbReference>
<dbReference type="InterPro" id="IPR053793">
    <property type="entry name" value="PB1-like"/>
</dbReference>
<dbReference type="EMBL" id="AZGY01000002">
    <property type="protein sequence ID" value="OAA32156.1"/>
    <property type="molecule type" value="Genomic_DNA"/>
</dbReference>
<dbReference type="GO" id="GO:0030010">
    <property type="term" value="P:establishment of cell polarity"/>
    <property type="evidence" value="ECO:0007669"/>
    <property type="project" value="EnsemblFungi"/>
</dbReference>
<dbReference type="CDD" id="cd06890">
    <property type="entry name" value="PX_Bem1p"/>
    <property type="match status" value="1"/>
</dbReference>
<feature type="region of interest" description="Disordered" evidence="4">
    <location>
        <begin position="423"/>
        <end position="486"/>
    </location>
</feature>
<dbReference type="GO" id="GO:0090726">
    <property type="term" value="C:cortical dynamic polarity patch"/>
    <property type="evidence" value="ECO:0007669"/>
    <property type="project" value="EnsemblFungi"/>
</dbReference>
<dbReference type="SUPFAM" id="SSF54277">
    <property type="entry name" value="CAD &amp; PB1 domains"/>
    <property type="match status" value="1"/>
</dbReference>